<feature type="domain" description="Post-SET" evidence="15">
    <location>
        <begin position="681"/>
        <end position="697"/>
    </location>
</feature>
<keyword evidence="16" id="KW-1185">Reference proteome</keyword>
<dbReference type="InterPro" id="IPR046341">
    <property type="entry name" value="SET_dom_sf"/>
</dbReference>
<evidence type="ECO:0000256" key="11">
    <source>
        <dbReference type="PROSITE-ProRule" id="PRU00175"/>
    </source>
</evidence>
<keyword evidence="8 11" id="KW-0863">Zinc-finger</keyword>
<proteinExistence type="predicted"/>
<dbReference type="AlphaFoldDB" id="A0A1I7V7D0"/>
<dbReference type="Pfam" id="PF00856">
    <property type="entry name" value="SET"/>
    <property type="match status" value="1"/>
</dbReference>
<evidence type="ECO:0000259" key="12">
    <source>
        <dbReference type="PROSITE" id="PS50089"/>
    </source>
</evidence>
<feature type="domain" description="RING-type" evidence="12">
    <location>
        <begin position="252"/>
        <end position="302"/>
    </location>
</feature>
<evidence type="ECO:0000256" key="6">
    <source>
        <dbReference type="ARBA" id="ARBA00022691"/>
    </source>
</evidence>
<dbReference type="InterPro" id="IPR003616">
    <property type="entry name" value="Post-SET_dom"/>
</dbReference>
<evidence type="ECO:0000256" key="10">
    <source>
        <dbReference type="ARBA" id="ARBA00023242"/>
    </source>
</evidence>
<reference evidence="16" key="1">
    <citation type="submission" date="2012-04" db="EMBL/GenBank/DDBJ databases">
        <title>The Genome Sequence of Loa loa.</title>
        <authorList>
            <consortium name="The Broad Institute Genome Sequencing Platform"/>
            <consortium name="Broad Institute Genome Sequencing Center for Infectious Disease"/>
            <person name="Nutman T.B."/>
            <person name="Fink D.L."/>
            <person name="Russ C."/>
            <person name="Young S."/>
            <person name="Zeng Q."/>
            <person name="Gargeya S."/>
            <person name="Alvarado L."/>
            <person name="Berlin A."/>
            <person name="Chapman S.B."/>
            <person name="Chen Z."/>
            <person name="Freedman E."/>
            <person name="Gellesch M."/>
            <person name="Goldberg J."/>
            <person name="Griggs A."/>
            <person name="Gujja S."/>
            <person name="Heilman E.R."/>
            <person name="Heiman D."/>
            <person name="Howarth C."/>
            <person name="Mehta T."/>
            <person name="Neiman D."/>
            <person name="Pearson M."/>
            <person name="Roberts A."/>
            <person name="Saif S."/>
            <person name="Shea T."/>
            <person name="Shenoy N."/>
            <person name="Sisk P."/>
            <person name="Stolte C."/>
            <person name="Sykes S."/>
            <person name="White J."/>
            <person name="Yandava C."/>
            <person name="Haas B."/>
            <person name="Henn M.R."/>
            <person name="Nusbaum C."/>
            <person name="Birren B."/>
        </authorList>
    </citation>
    <scope>NUCLEOTIDE SEQUENCE [LARGE SCALE GENOMIC DNA]</scope>
</reference>
<evidence type="ECO:0000256" key="4">
    <source>
        <dbReference type="ARBA" id="ARBA00022603"/>
    </source>
</evidence>
<dbReference type="GO" id="GO:0008270">
    <property type="term" value="F:zinc ion binding"/>
    <property type="evidence" value="ECO:0007669"/>
    <property type="project" value="UniProtKB-KW"/>
</dbReference>
<dbReference type="WBParaSite" id="EN70_10685">
    <property type="protein sequence ID" value="EN70_10685"/>
    <property type="gene ID" value="EN70_10685"/>
</dbReference>
<dbReference type="GO" id="GO:0032259">
    <property type="term" value="P:methylation"/>
    <property type="evidence" value="ECO:0007669"/>
    <property type="project" value="UniProtKB-KW"/>
</dbReference>
<dbReference type="GO" id="GO:0008168">
    <property type="term" value="F:methyltransferase activity"/>
    <property type="evidence" value="ECO:0007669"/>
    <property type="project" value="UniProtKB-KW"/>
</dbReference>
<evidence type="ECO:0000256" key="3">
    <source>
        <dbReference type="ARBA" id="ARBA00022454"/>
    </source>
</evidence>
<keyword evidence="3" id="KW-0158">Chromosome</keyword>
<evidence type="ECO:0000256" key="9">
    <source>
        <dbReference type="ARBA" id="ARBA00022833"/>
    </source>
</evidence>
<keyword evidence="9" id="KW-0862">Zinc</keyword>
<dbReference type="SMART" id="SM00249">
    <property type="entry name" value="PHD"/>
    <property type="match status" value="3"/>
</dbReference>
<dbReference type="SMART" id="SM00317">
    <property type="entry name" value="SET"/>
    <property type="match status" value="1"/>
</dbReference>
<keyword evidence="7" id="KW-0479">Metal-binding</keyword>
<dbReference type="PROSITE" id="PS50868">
    <property type="entry name" value="POST_SET"/>
    <property type="match status" value="1"/>
</dbReference>
<evidence type="ECO:0000256" key="2">
    <source>
        <dbReference type="ARBA" id="ARBA00004286"/>
    </source>
</evidence>
<dbReference type="InterPro" id="IPR001841">
    <property type="entry name" value="Znf_RING"/>
</dbReference>
<evidence type="ECO:0000256" key="7">
    <source>
        <dbReference type="ARBA" id="ARBA00022723"/>
    </source>
</evidence>
<dbReference type="PROSITE" id="PS50280">
    <property type="entry name" value="SET"/>
    <property type="match status" value="1"/>
</dbReference>
<dbReference type="STRING" id="7209.A0A1I7V7D0"/>
<evidence type="ECO:0000259" key="13">
    <source>
        <dbReference type="PROSITE" id="PS50178"/>
    </source>
</evidence>
<dbReference type="GO" id="GO:0005694">
    <property type="term" value="C:chromosome"/>
    <property type="evidence" value="ECO:0007669"/>
    <property type="project" value="UniProtKB-SubCell"/>
</dbReference>
<evidence type="ECO:0000259" key="15">
    <source>
        <dbReference type="PROSITE" id="PS50868"/>
    </source>
</evidence>
<dbReference type="Gene3D" id="2.170.270.10">
    <property type="entry name" value="SET domain"/>
    <property type="match status" value="1"/>
</dbReference>
<dbReference type="InterPro" id="IPR001965">
    <property type="entry name" value="Znf_PHD"/>
</dbReference>
<dbReference type="CDD" id="cd15566">
    <property type="entry name" value="PHD3_NSD"/>
    <property type="match status" value="1"/>
</dbReference>
<evidence type="ECO:0000259" key="14">
    <source>
        <dbReference type="PROSITE" id="PS50280"/>
    </source>
</evidence>
<dbReference type="PROSITE" id="PS50178">
    <property type="entry name" value="ZF_FYVE"/>
    <property type="match status" value="1"/>
</dbReference>
<keyword evidence="6" id="KW-0949">S-adenosyl-L-methionine</keyword>
<organism evidence="16 17">
    <name type="scientific">Loa loa</name>
    <name type="common">Eye worm</name>
    <name type="synonym">Filaria loa</name>
    <dbReference type="NCBI Taxonomy" id="7209"/>
    <lineage>
        <taxon>Eukaryota</taxon>
        <taxon>Metazoa</taxon>
        <taxon>Ecdysozoa</taxon>
        <taxon>Nematoda</taxon>
        <taxon>Chromadorea</taxon>
        <taxon>Rhabditida</taxon>
        <taxon>Spirurina</taxon>
        <taxon>Spiruromorpha</taxon>
        <taxon>Filarioidea</taxon>
        <taxon>Onchocercidae</taxon>
        <taxon>Loa</taxon>
    </lineage>
</organism>
<protein>
    <submittedName>
        <fullName evidence="17">Histone-lysine N-methyltransferase</fullName>
    </submittedName>
</protein>
<dbReference type="InterPro" id="IPR050777">
    <property type="entry name" value="SET2_Histone-Lys_MeTrsfase"/>
</dbReference>
<name>A0A1I7V7D0_LOALO</name>
<keyword evidence="4" id="KW-0489">Methyltransferase</keyword>
<dbReference type="PANTHER" id="PTHR22884">
    <property type="entry name" value="SET DOMAIN PROTEINS"/>
    <property type="match status" value="1"/>
</dbReference>
<reference evidence="17" key="2">
    <citation type="submission" date="2016-11" db="UniProtKB">
        <authorList>
            <consortium name="WormBaseParasite"/>
        </authorList>
    </citation>
    <scope>IDENTIFICATION</scope>
</reference>
<dbReference type="PROSITE" id="PS50089">
    <property type="entry name" value="ZF_RING_2"/>
    <property type="match status" value="1"/>
</dbReference>
<sequence>MIAVKNRVAAVQERSVEDFRLTAWVLPDYVAVHILKYICIYPIISIVQSSQSSRIEVLELSDKGSDDSKEDRWGRRQFSVGKRECFICEKADGFEDREFVRCPSTSVENNCNDEHAATVDEDASAFGHNKIRKCSFPSCTLRFHENCLLIFTEGDFLPRMHILDRHGDLCINLKDSKKWICPQHECNFCNQELLRTRAFQGKFIRCVKCVFAWHRSCVIVGSLHMDRKRDRYILCPRHCTVKRASKRNIAYCIKCENSFEDESHKVACNSCIRSFCRSCVAEKNKIKDTEIGDNAFICDFCRCFDFPRIGDYVLATYKSNFWPAKSLHADLLPLSLYSMNNLVEKLRKPGYVLVQWIEGLGVPNYDVVTCRDLVPLPKTLNCSFWKRMKTHAKIYKEYEIFVSIVLLYDWVSEILAVEAIYANSKAAFGIKRPLPQEVEAEIIPKYTRIKVNINMRLARAPSDTTELGHCNCEPINGMRCTIAHNCLNRILMTECPEDCDLTYFGRRNALVGGTKRQILKRTTKLIVSENSLLPSQQMCANNFLRHHDTNDDDLFMEEKPTILKGFGAFAKCDINKGTDLTEYVGHVMTKEEYFEKLRFRCLFNNLEASYFGMQLTNDFYVDARNYGNIARSFNHSCEPNTKVDAVVVDGIYRLKISTIRDIKKGEELTFDYDTEIIEGLVGMECLCGSTNCRRIIGKKANTTRKTTSVKGLSLLNEHTNNNGEGIAQSKTTGSNFSEMCENIGHSAQEHVQNKRRKYADENKDAKKDQACEEHSHYSGRDRTISIFGHSHTGICEQIGQNDENMGGSETENHLSSGKDLANKVANASVKDAHYQSREKQLIDSENEFLRSSTAEQLERGGDGYRQKLFS</sequence>
<feature type="domain" description="SET" evidence="14">
    <location>
        <begin position="554"/>
        <end position="673"/>
    </location>
</feature>
<dbReference type="InterPro" id="IPR017455">
    <property type="entry name" value="Znf_FYVE-rel"/>
</dbReference>
<comment type="subcellular location">
    <subcellularLocation>
        <location evidence="2">Chromosome</location>
    </subcellularLocation>
    <subcellularLocation>
        <location evidence="1">Nucleus</location>
    </subcellularLocation>
</comment>
<evidence type="ECO:0000256" key="1">
    <source>
        <dbReference type="ARBA" id="ARBA00004123"/>
    </source>
</evidence>
<dbReference type="InterPro" id="IPR001214">
    <property type="entry name" value="SET_dom"/>
</dbReference>
<keyword evidence="10" id="KW-0539">Nucleus</keyword>
<dbReference type="GO" id="GO:0005634">
    <property type="term" value="C:nucleus"/>
    <property type="evidence" value="ECO:0007669"/>
    <property type="project" value="UniProtKB-SubCell"/>
</dbReference>
<accession>A0A1I7V7D0</accession>
<keyword evidence="5" id="KW-0808">Transferase</keyword>
<feature type="domain" description="FYVE-type" evidence="13">
    <location>
        <begin position="246"/>
        <end position="301"/>
    </location>
</feature>
<dbReference type="eggNOG" id="KOG1081">
    <property type="taxonomic scope" value="Eukaryota"/>
</dbReference>
<evidence type="ECO:0000256" key="8">
    <source>
        <dbReference type="ARBA" id="ARBA00022771"/>
    </source>
</evidence>
<evidence type="ECO:0000313" key="16">
    <source>
        <dbReference type="Proteomes" id="UP000095285"/>
    </source>
</evidence>
<evidence type="ECO:0000256" key="5">
    <source>
        <dbReference type="ARBA" id="ARBA00022679"/>
    </source>
</evidence>
<dbReference type="Proteomes" id="UP000095285">
    <property type="component" value="Unassembled WGS sequence"/>
</dbReference>
<dbReference type="SUPFAM" id="SSF82199">
    <property type="entry name" value="SET domain"/>
    <property type="match status" value="1"/>
</dbReference>
<evidence type="ECO:0000313" key="17">
    <source>
        <dbReference type="WBParaSite" id="EN70_10685"/>
    </source>
</evidence>